<keyword evidence="2" id="KW-0238">DNA-binding</keyword>
<keyword evidence="2" id="KW-0539">Nucleus</keyword>
<dbReference type="PROSITE" id="PS50960">
    <property type="entry name" value="HTH_PSQ"/>
    <property type="match status" value="1"/>
</dbReference>
<dbReference type="AlphaFoldDB" id="A0A7R9AU55"/>
<dbReference type="InterPro" id="IPR007889">
    <property type="entry name" value="HTH_Psq"/>
</dbReference>
<name>A0A7R9AU55_TIMSH</name>
<dbReference type="SUPFAM" id="SSF46689">
    <property type="entry name" value="Homeodomain-like"/>
    <property type="match status" value="1"/>
</dbReference>
<feature type="region of interest" description="Disordered" evidence="3">
    <location>
        <begin position="223"/>
        <end position="243"/>
    </location>
</feature>
<accession>A0A7R9AU55</accession>
<evidence type="ECO:0000313" key="5">
    <source>
        <dbReference type="EMBL" id="CAD7259594.1"/>
    </source>
</evidence>
<feature type="DNA-binding region" description="H-T-H motif" evidence="2">
    <location>
        <begin position="161"/>
        <end position="181"/>
    </location>
</feature>
<dbReference type="GO" id="GO:0005634">
    <property type="term" value="C:nucleus"/>
    <property type="evidence" value="ECO:0007669"/>
    <property type="project" value="UniProtKB-SubCell"/>
</dbReference>
<gene>
    <name evidence="5" type="ORF">TSIB3V08_LOCUS3798</name>
</gene>
<dbReference type="Pfam" id="PF05225">
    <property type="entry name" value="HTH_psq"/>
    <property type="match status" value="1"/>
</dbReference>
<protein>
    <recommendedName>
        <fullName evidence="4">HTH psq-type domain-containing protein</fullName>
    </recommendedName>
</protein>
<dbReference type="GO" id="GO:0003677">
    <property type="term" value="F:DNA binding"/>
    <property type="evidence" value="ECO:0007669"/>
    <property type="project" value="UniProtKB-UniRule"/>
</dbReference>
<dbReference type="EMBL" id="OC001292">
    <property type="protein sequence ID" value="CAD7259594.1"/>
    <property type="molecule type" value="Genomic_DNA"/>
</dbReference>
<dbReference type="InterPro" id="IPR009057">
    <property type="entry name" value="Homeodomain-like_sf"/>
</dbReference>
<evidence type="ECO:0000256" key="2">
    <source>
        <dbReference type="PROSITE-ProRule" id="PRU00320"/>
    </source>
</evidence>
<comment type="subcellular location">
    <subcellularLocation>
        <location evidence="1 2">Nucleus</location>
    </subcellularLocation>
</comment>
<evidence type="ECO:0000259" key="4">
    <source>
        <dbReference type="PROSITE" id="PS50960"/>
    </source>
</evidence>
<evidence type="ECO:0000256" key="1">
    <source>
        <dbReference type="ARBA" id="ARBA00004123"/>
    </source>
</evidence>
<reference evidence="5" key="1">
    <citation type="submission" date="2020-11" db="EMBL/GenBank/DDBJ databases">
        <authorList>
            <person name="Tran Van P."/>
        </authorList>
    </citation>
    <scope>NUCLEOTIDE SEQUENCE</scope>
</reference>
<dbReference type="Gene3D" id="1.10.10.60">
    <property type="entry name" value="Homeodomain-like"/>
    <property type="match status" value="1"/>
</dbReference>
<sequence length="282" mass="31018">MSHVPHGIPFCMALPHSSINIPEILDISVMFASSFEDRLNSVTSTVGGDEKDTLEDQVKSIIHVGTLILFQFQTRHIYSHSRDGTEKAAFSATVSCDGDANSLRGDLLLRNAKDRKIEVRISGSGELGMVSKCKKKMGRQTWSEETMQQAIKAVKENKMGWLKASQLYNIPRTTLRRRARKLKNAGGISKSPLKSKTAQPREAKGDSAPVELEEVNSHFRAGRVENHLGITTPGSPDRDSNLDLPVLSSRAQQTSALANFATEAVIKQDRLQGTANDFKCSQ</sequence>
<feature type="domain" description="HTH psq-type" evidence="4">
    <location>
        <begin position="133"/>
        <end position="185"/>
    </location>
</feature>
<organism evidence="5">
    <name type="scientific">Timema shepardi</name>
    <name type="common">Walking stick</name>
    <dbReference type="NCBI Taxonomy" id="629360"/>
    <lineage>
        <taxon>Eukaryota</taxon>
        <taxon>Metazoa</taxon>
        <taxon>Ecdysozoa</taxon>
        <taxon>Arthropoda</taxon>
        <taxon>Hexapoda</taxon>
        <taxon>Insecta</taxon>
        <taxon>Pterygota</taxon>
        <taxon>Neoptera</taxon>
        <taxon>Polyneoptera</taxon>
        <taxon>Phasmatodea</taxon>
        <taxon>Timematodea</taxon>
        <taxon>Timematoidea</taxon>
        <taxon>Timematidae</taxon>
        <taxon>Timema</taxon>
    </lineage>
</organism>
<feature type="region of interest" description="Disordered" evidence="3">
    <location>
        <begin position="182"/>
        <end position="211"/>
    </location>
</feature>
<evidence type="ECO:0000256" key="3">
    <source>
        <dbReference type="SAM" id="MobiDB-lite"/>
    </source>
</evidence>
<proteinExistence type="predicted"/>